<evidence type="ECO:0000256" key="1">
    <source>
        <dbReference type="ARBA" id="ARBA00004651"/>
    </source>
</evidence>
<feature type="chain" id="PRO_5039331580" description="Cardiolipin synthase N-terminal domain-containing protein" evidence="8">
    <location>
        <begin position="20"/>
        <end position="127"/>
    </location>
</feature>
<evidence type="ECO:0000256" key="2">
    <source>
        <dbReference type="ARBA" id="ARBA00022475"/>
    </source>
</evidence>
<evidence type="ECO:0000256" key="5">
    <source>
        <dbReference type="ARBA" id="ARBA00023136"/>
    </source>
</evidence>
<keyword evidence="4 7" id="KW-1133">Transmembrane helix</keyword>
<evidence type="ECO:0000259" key="9">
    <source>
        <dbReference type="Pfam" id="PF13396"/>
    </source>
</evidence>
<protein>
    <recommendedName>
        <fullName evidence="9">Cardiolipin synthase N-terminal domain-containing protein</fullName>
    </recommendedName>
</protein>
<reference evidence="10 11" key="1">
    <citation type="submission" date="2014-02" db="EMBL/GenBank/DDBJ databases">
        <title>Genome sequence of Brachybacterium phenoliresistens strain W13A50.</title>
        <authorList>
            <person name="Wang X."/>
        </authorList>
    </citation>
    <scope>NUCLEOTIDE SEQUENCE [LARGE SCALE GENOMIC DNA]</scope>
    <source>
        <strain evidence="10 11">W13A50</strain>
    </source>
</reference>
<feature type="compositionally biased region" description="Basic and acidic residues" evidence="6">
    <location>
        <begin position="84"/>
        <end position="103"/>
    </location>
</feature>
<dbReference type="EMBL" id="JDYK01000004">
    <property type="protein sequence ID" value="EWS81962.1"/>
    <property type="molecule type" value="Genomic_DNA"/>
</dbReference>
<feature type="region of interest" description="Disordered" evidence="6">
    <location>
        <begin position="58"/>
        <end position="127"/>
    </location>
</feature>
<keyword evidence="11" id="KW-1185">Reference proteome</keyword>
<dbReference type="Proteomes" id="UP000023067">
    <property type="component" value="Unassembled WGS sequence"/>
</dbReference>
<sequence length="127" mass="13758">MPRAILALVSIALSIFALADCIQTTDDRVRGIPKWAWIVLIVIIPWIGPITWLLVGTDRSGPAGAGRPGRPRREGPMAPDDDPEFLRSLDEQIRRERREREKGSGAGEDGDGGSTPSGEDGEPRSTS</sequence>
<evidence type="ECO:0000256" key="4">
    <source>
        <dbReference type="ARBA" id="ARBA00022989"/>
    </source>
</evidence>
<keyword evidence="5 7" id="KW-0472">Membrane</keyword>
<dbReference type="eggNOG" id="ENOG5033A58">
    <property type="taxonomic scope" value="Bacteria"/>
</dbReference>
<dbReference type="Pfam" id="PF13396">
    <property type="entry name" value="PLDc_N"/>
    <property type="match status" value="1"/>
</dbReference>
<feature type="signal peptide" evidence="8">
    <location>
        <begin position="1"/>
        <end position="19"/>
    </location>
</feature>
<comment type="caution">
    <text evidence="10">The sequence shown here is derived from an EMBL/GenBank/DDBJ whole genome shotgun (WGS) entry which is preliminary data.</text>
</comment>
<keyword evidence="3 7" id="KW-0812">Transmembrane</keyword>
<keyword evidence="2" id="KW-1003">Cell membrane</keyword>
<proteinExistence type="predicted"/>
<evidence type="ECO:0000256" key="7">
    <source>
        <dbReference type="SAM" id="Phobius"/>
    </source>
</evidence>
<dbReference type="InterPro" id="IPR027379">
    <property type="entry name" value="CLS_N"/>
</dbReference>
<evidence type="ECO:0000256" key="8">
    <source>
        <dbReference type="SAM" id="SignalP"/>
    </source>
</evidence>
<evidence type="ECO:0000313" key="11">
    <source>
        <dbReference type="Proteomes" id="UP000023067"/>
    </source>
</evidence>
<feature type="transmembrane region" description="Helical" evidence="7">
    <location>
        <begin position="35"/>
        <end position="55"/>
    </location>
</feature>
<dbReference type="GO" id="GO:0005886">
    <property type="term" value="C:plasma membrane"/>
    <property type="evidence" value="ECO:0007669"/>
    <property type="project" value="UniProtKB-SubCell"/>
</dbReference>
<dbReference type="RefSeq" id="WP_038371284.1">
    <property type="nucleotide sequence ID" value="NZ_BAAAOW010000003.1"/>
</dbReference>
<dbReference type="STRING" id="396014.BF93_14130"/>
<dbReference type="OrthoDB" id="3298527at2"/>
<evidence type="ECO:0000256" key="3">
    <source>
        <dbReference type="ARBA" id="ARBA00022692"/>
    </source>
</evidence>
<dbReference type="AlphaFoldDB" id="Z9JW01"/>
<keyword evidence="8" id="KW-0732">Signal</keyword>
<organism evidence="10 11">
    <name type="scientific">Brachybacterium phenoliresistens</name>
    <dbReference type="NCBI Taxonomy" id="396014"/>
    <lineage>
        <taxon>Bacteria</taxon>
        <taxon>Bacillati</taxon>
        <taxon>Actinomycetota</taxon>
        <taxon>Actinomycetes</taxon>
        <taxon>Micrococcales</taxon>
        <taxon>Dermabacteraceae</taxon>
        <taxon>Brachybacterium</taxon>
    </lineage>
</organism>
<comment type="subcellular location">
    <subcellularLocation>
        <location evidence="1">Cell membrane</location>
        <topology evidence="1">Multi-pass membrane protein</topology>
    </subcellularLocation>
</comment>
<dbReference type="PATRIC" id="fig|396014.3.peg.1178"/>
<feature type="compositionally biased region" description="Gly residues" evidence="6">
    <location>
        <begin position="104"/>
        <end position="115"/>
    </location>
</feature>
<dbReference type="HOGENOM" id="CLU_113604_4_3_11"/>
<evidence type="ECO:0000313" key="10">
    <source>
        <dbReference type="EMBL" id="EWS81962.1"/>
    </source>
</evidence>
<name>Z9JW01_9MICO</name>
<evidence type="ECO:0000256" key="6">
    <source>
        <dbReference type="SAM" id="MobiDB-lite"/>
    </source>
</evidence>
<gene>
    <name evidence="10" type="ORF">BF93_14130</name>
</gene>
<feature type="domain" description="Cardiolipin synthase N-terminal" evidence="9">
    <location>
        <begin position="12"/>
        <end position="56"/>
    </location>
</feature>
<accession>Z9JW01</accession>